<keyword evidence="2" id="KW-1185">Reference proteome</keyword>
<gene>
    <name evidence="1" type="ORF">DPMN_143702</name>
</gene>
<reference evidence="1" key="1">
    <citation type="journal article" date="2019" name="bioRxiv">
        <title>The Genome of the Zebra Mussel, Dreissena polymorpha: A Resource for Invasive Species Research.</title>
        <authorList>
            <person name="McCartney M.A."/>
            <person name="Auch B."/>
            <person name="Kono T."/>
            <person name="Mallez S."/>
            <person name="Zhang Y."/>
            <person name="Obille A."/>
            <person name="Becker A."/>
            <person name="Abrahante J.E."/>
            <person name="Garbe J."/>
            <person name="Badalamenti J.P."/>
            <person name="Herman A."/>
            <person name="Mangelson H."/>
            <person name="Liachko I."/>
            <person name="Sullivan S."/>
            <person name="Sone E.D."/>
            <person name="Koren S."/>
            <person name="Silverstein K.A.T."/>
            <person name="Beckman K.B."/>
            <person name="Gohl D.M."/>
        </authorList>
    </citation>
    <scope>NUCLEOTIDE SEQUENCE</scope>
    <source>
        <strain evidence="1">Duluth1</strain>
        <tissue evidence="1">Whole animal</tissue>
    </source>
</reference>
<comment type="caution">
    <text evidence="1">The sequence shown here is derived from an EMBL/GenBank/DDBJ whole genome shotgun (WGS) entry which is preliminary data.</text>
</comment>
<name>A0A9D4JK95_DREPO</name>
<dbReference type="Proteomes" id="UP000828390">
    <property type="component" value="Unassembled WGS sequence"/>
</dbReference>
<dbReference type="AlphaFoldDB" id="A0A9D4JK95"/>
<organism evidence="1 2">
    <name type="scientific">Dreissena polymorpha</name>
    <name type="common">Zebra mussel</name>
    <name type="synonym">Mytilus polymorpha</name>
    <dbReference type="NCBI Taxonomy" id="45954"/>
    <lineage>
        <taxon>Eukaryota</taxon>
        <taxon>Metazoa</taxon>
        <taxon>Spiralia</taxon>
        <taxon>Lophotrochozoa</taxon>
        <taxon>Mollusca</taxon>
        <taxon>Bivalvia</taxon>
        <taxon>Autobranchia</taxon>
        <taxon>Heteroconchia</taxon>
        <taxon>Euheterodonta</taxon>
        <taxon>Imparidentia</taxon>
        <taxon>Neoheterodontei</taxon>
        <taxon>Myida</taxon>
        <taxon>Dreissenoidea</taxon>
        <taxon>Dreissenidae</taxon>
        <taxon>Dreissena</taxon>
    </lineage>
</organism>
<evidence type="ECO:0000313" key="1">
    <source>
        <dbReference type="EMBL" id="KAH3815180.1"/>
    </source>
</evidence>
<protein>
    <submittedName>
        <fullName evidence="1">Uncharacterized protein</fullName>
    </submittedName>
</protein>
<dbReference type="EMBL" id="JAIWYP010000006">
    <property type="protein sequence ID" value="KAH3815180.1"/>
    <property type="molecule type" value="Genomic_DNA"/>
</dbReference>
<accession>A0A9D4JK95</accession>
<sequence length="51" mass="5761">MQRTLKPLRPSRPMHPKEVYCLSLGPNASFVSKEGAFAMRCTPRRSDLADL</sequence>
<reference evidence="1" key="2">
    <citation type="submission" date="2020-11" db="EMBL/GenBank/DDBJ databases">
        <authorList>
            <person name="McCartney M.A."/>
            <person name="Auch B."/>
            <person name="Kono T."/>
            <person name="Mallez S."/>
            <person name="Becker A."/>
            <person name="Gohl D.M."/>
            <person name="Silverstein K.A.T."/>
            <person name="Koren S."/>
            <person name="Bechman K.B."/>
            <person name="Herman A."/>
            <person name="Abrahante J.E."/>
            <person name="Garbe J."/>
        </authorList>
    </citation>
    <scope>NUCLEOTIDE SEQUENCE</scope>
    <source>
        <strain evidence="1">Duluth1</strain>
        <tissue evidence="1">Whole animal</tissue>
    </source>
</reference>
<proteinExistence type="predicted"/>
<evidence type="ECO:0000313" key="2">
    <source>
        <dbReference type="Proteomes" id="UP000828390"/>
    </source>
</evidence>